<proteinExistence type="predicted"/>
<evidence type="ECO:0000313" key="2">
    <source>
        <dbReference type="Proteomes" id="UP000886602"/>
    </source>
</evidence>
<dbReference type="EMBL" id="JADJNC010000022">
    <property type="protein sequence ID" value="MBK7424037.1"/>
    <property type="molecule type" value="Genomic_DNA"/>
</dbReference>
<dbReference type="Proteomes" id="UP000886602">
    <property type="component" value="Unassembled WGS sequence"/>
</dbReference>
<comment type="caution">
    <text evidence="1">The sequence shown here is derived from an EMBL/GenBank/DDBJ whole genome shotgun (WGS) entry which is preliminary data.</text>
</comment>
<gene>
    <name evidence="1" type="ORF">IPJ48_13615</name>
</gene>
<sequence length="59" mass="6333">MTTPFRRLKPTFAALLTLRNGFMSGTFRPAALMNPSLPNSSIGILNPNAPGKFGVIDTI</sequence>
<protein>
    <submittedName>
        <fullName evidence="1">Uncharacterized protein</fullName>
    </submittedName>
</protein>
<reference evidence="1" key="1">
    <citation type="submission" date="2020-10" db="EMBL/GenBank/DDBJ databases">
        <title>Connecting structure to function with the recovery of over 1000 high-quality activated sludge metagenome-assembled genomes encoding full-length rRNA genes using long-read sequencing.</title>
        <authorList>
            <person name="Singleton C.M."/>
            <person name="Petriglieri F."/>
            <person name="Kristensen J.M."/>
            <person name="Kirkegaard R.H."/>
            <person name="Michaelsen T.Y."/>
            <person name="Andersen M.H."/>
            <person name="Karst S.M."/>
            <person name="Dueholm M.S."/>
            <person name="Nielsen P.H."/>
            <person name="Albertsen M."/>
        </authorList>
    </citation>
    <scope>NUCLEOTIDE SEQUENCE</scope>
    <source>
        <strain evidence="1">EsbW_18-Q3-R4-48_MAXAC.044</strain>
    </source>
</reference>
<accession>A0A9D7I9D6</accession>
<organism evidence="1 2">
    <name type="scientific">Candidatus Propionivibrio dominans</name>
    <dbReference type="NCBI Taxonomy" id="2954373"/>
    <lineage>
        <taxon>Bacteria</taxon>
        <taxon>Pseudomonadati</taxon>
        <taxon>Pseudomonadota</taxon>
        <taxon>Betaproteobacteria</taxon>
        <taxon>Rhodocyclales</taxon>
        <taxon>Rhodocyclaceae</taxon>
        <taxon>Propionivibrio</taxon>
    </lineage>
</organism>
<dbReference type="AlphaFoldDB" id="A0A9D7I9D6"/>
<name>A0A9D7I9D6_9RHOO</name>
<evidence type="ECO:0000313" key="1">
    <source>
        <dbReference type="EMBL" id="MBK7424037.1"/>
    </source>
</evidence>